<feature type="domain" description="Heterokaryon incompatibility" evidence="1">
    <location>
        <begin position="17"/>
        <end position="65"/>
    </location>
</feature>
<evidence type="ECO:0000259" key="1">
    <source>
        <dbReference type="Pfam" id="PF06985"/>
    </source>
</evidence>
<evidence type="ECO:0000259" key="2">
    <source>
        <dbReference type="Pfam" id="PF26640"/>
    </source>
</evidence>
<proteinExistence type="predicted"/>
<dbReference type="PANTHER" id="PTHR10622">
    <property type="entry name" value="HET DOMAIN-CONTAINING PROTEIN"/>
    <property type="match status" value="1"/>
</dbReference>
<dbReference type="InterPro" id="IPR010730">
    <property type="entry name" value="HET"/>
</dbReference>
<dbReference type="PANTHER" id="PTHR10622:SF10">
    <property type="entry name" value="HET DOMAIN-CONTAINING PROTEIN"/>
    <property type="match status" value="1"/>
</dbReference>
<dbReference type="OrthoDB" id="674604at2759"/>
<evidence type="ECO:0000313" key="3">
    <source>
        <dbReference type="EMBL" id="PYI00378.1"/>
    </source>
</evidence>
<dbReference type="InterPro" id="IPR058525">
    <property type="entry name" value="DUF8212"/>
</dbReference>
<name>A0A319E1Q6_ASPSB</name>
<dbReference type="Pfam" id="PF06985">
    <property type="entry name" value="HET"/>
    <property type="match status" value="1"/>
</dbReference>
<dbReference type="AlphaFoldDB" id="A0A319E1Q6"/>
<gene>
    <name evidence="3" type="ORF">BO78DRAFT_330182</name>
</gene>
<keyword evidence="4" id="KW-1185">Reference proteome</keyword>
<evidence type="ECO:0000313" key="4">
    <source>
        <dbReference type="Proteomes" id="UP000248423"/>
    </source>
</evidence>
<reference evidence="3 4" key="1">
    <citation type="submission" date="2018-02" db="EMBL/GenBank/DDBJ databases">
        <title>The genomes of Aspergillus section Nigri reveals drivers in fungal speciation.</title>
        <authorList>
            <consortium name="DOE Joint Genome Institute"/>
            <person name="Vesth T.C."/>
            <person name="Nybo J."/>
            <person name="Theobald S."/>
            <person name="Brandl J."/>
            <person name="Frisvad J.C."/>
            <person name="Nielsen K.F."/>
            <person name="Lyhne E.K."/>
            <person name="Kogle M.E."/>
            <person name="Kuo A."/>
            <person name="Riley R."/>
            <person name="Clum A."/>
            <person name="Nolan M."/>
            <person name="Lipzen A."/>
            <person name="Salamov A."/>
            <person name="Henrissat B."/>
            <person name="Wiebenga A."/>
            <person name="De vries R.P."/>
            <person name="Grigoriev I.V."/>
            <person name="Mortensen U.H."/>
            <person name="Andersen M.R."/>
            <person name="Baker S.E."/>
        </authorList>
    </citation>
    <scope>NUCLEOTIDE SEQUENCE [LARGE SCALE GENOMIC DNA]</scope>
    <source>
        <strain evidence="3 4">CBS 121057</strain>
    </source>
</reference>
<organism evidence="3 4">
    <name type="scientific">Aspergillus sclerotiicarbonarius (strain CBS 121057 / IBT 28362)</name>
    <dbReference type="NCBI Taxonomy" id="1448318"/>
    <lineage>
        <taxon>Eukaryota</taxon>
        <taxon>Fungi</taxon>
        <taxon>Dikarya</taxon>
        <taxon>Ascomycota</taxon>
        <taxon>Pezizomycotina</taxon>
        <taxon>Eurotiomycetes</taxon>
        <taxon>Eurotiomycetidae</taxon>
        <taxon>Eurotiales</taxon>
        <taxon>Aspergillaceae</taxon>
        <taxon>Aspergillus</taxon>
        <taxon>Aspergillus subgen. Circumdati</taxon>
    </lineage>
</organism>
<dbReference type="VEuPathDB" id="FungiDB:BO78DRAFT_330182"/>
<dbReference type="Proteomes" id="UP000248423">
    <property type="component" value="Unassembled WGS sequence"/>
</dbReference>
<feature type="non-terminal residue" evidence="3">
    <location>
        <position position="256"/>
    </location>
</feature>
<dbReference type="EMBL" id="KZ826455">
    <property type="protein sequence ID" value="PYI00378.1"/>
    <property type="molecule type" value="Genomic_DNA"/>
</dbReference>
<sequence length="256" mass="29686">MFPKAYEGLRKVWLCCQQALRHDINWAWVDTCCIDKRSTAELSEAINSMFRWYKSAKVCYVYLADLDFTMESRAFRHFKSCRWFERGWTLQELLAPSEVQFYDKDWKFFGNRGSLDSVISERTGIDRAILCGWRRLTDASVAERMSWASARETTRLEDIAYCLMGIFDVNMPLLYGEGDKAFMRLQEEIIRNSDDQSLLAWSLTQSGSSWHNVPCSLLADHPSNFANARNIVPLSDPDSSMPYTMTNRGLQIFLTL</sequence>
<dbReference type="STRING" id="1448318.A0A319E1Q6"/>
<accession>A0A319E1Q6</accession>
<feature type="domain" description="DUF8212" evidence="2">
    <location>
        <begin position="180"/>
        <end position="210"/>
    </location>
</feature>
<protein>
    <submittedName>
        <fullName evidence="3">Uncharacterized protein</fullName>
    </submittedName>
</protein>
<dbReference type="Pfam" id="PF26640">
    <property type="entry name" value="DUF8212"/>
    <property type="match status" value="1"/>
</dbReference>